<evidence type="ECO:0000313" key="2">
    <source>
        <dbReference type="Proteomes" id="UP000327157"/>
    </source>
</evidence>
<dbReference type="EMBL" id="SMOL01000469">
    <property type="protein sequence ID" value="KAB2612110.1"/>
    <property type="molecule type" value="Genomic_DNA"/>
</dbReference>
<keyword evidence="2" id="KW-1185">Reference proteome</keyword>
<proteinExistence type="predicted"/>
<reference evidence="1 2" key="2">
    <citation type="submission" date="2019-11" db="EMBL/GenBank/DDBJ databases">
        <title>A de novo genome assembly of a pear dwarfing rootstock.</title>
        <authorList>
            <person name="Wang F."/>
            <person name="Wang J."/>
            <person name="Li S."/>
            <person name="Zhang Y."/>
            <person name="Fang M."/>
            <person name="Ma L."/>
            <person name="Zhao Y."/>
            <person name="Jiang S."/>
        </authorList>
    </citation>
    <scope>NUCLEOTIDE SEQUENCE [LARGE SCALE GENOMIC DNA]</scope>
    <source>
        <strain evidence="1">S2</strain>
        <tissue evidence="1">Leaf</tissue>
    </source>
</reference>
<accession>A0A5N5GF83</accession>
<comment type="caution">
    <text evidence="1">The sequence shown here is derived from an EMBL/GenBank/DDBJ whole genome shotgun (WGS) entry which is preliminary data.</text>
</comment>
<dbReference type="Proteomes" id="UP000327157">
    <property type="component" value="Unassembled WGS sequence"/>
</dbReference>
<gene>
    <name evidence="1" type="ORF">D8674_039687</name>
</gene>
<evidence type="ECO:0000313" key="1">
    <source>
        <dbReference type="EMBL" id="KAB2612110.1"/>
    </source>
</evidence>
<organism evidence="1 2">
    <name type="scientific">Pyrus ussuriensis x Pyrus communis</name>
    <dbReference type="NCBI Taxonomy" id="2448454"/>
    <lineage>
        <taxon>Eukaryota</taxon>
        <taxon>Viridiplantae</taxon>
        <taxon>Streptophyta</taxon>
        <taxon>Embryophyta</taxon>
        <taxon>Tracheophyta</taxon>
        <taxon>Spermatophyta</taxon>
        <taxon>Magnoliopsida</taxon>
        <taxon>eudicotyledons</taxon>
        <taxon>Gunneridae</taxon>
        <taxon>Pentapetalae</taxon>
        <taxon>rosids</taxon>
        <taxon>fabids</taxon>
        <taxon>Rosales</taxon>
        <taxon>Rosaceae</taxon>
        <taxon>Amygdaloideae</taxon>
        <taxon>Maleae</taxon>
        <taxon>Pyrus</taxon>
    </lineage>
</organism>
<name>A0A5N5GF83_9ROSA</name>
<reference evidence="1 2" key="1">
    <citation type="submission" date="2019-09" db="EMBL/GenBank/DDBJ databases">
        <authorList>
            <person name="Ou C."/>
        </authorList>
    </citation>
    <scope>NUCLEOTIDE SEQUENCE [LARGE SCALE GENOMIC DNA]</scope>
    <source>
        <strain evidence="1">S2</strain>
        <tissue evidence="1">Leaf</tissue>
    </source>
</reference>
<protein>
    <submittedName>
        <fullName evidence="1">Uncharacterized protein</fullName>
    </submittedName>
</protein>
<sequence length="85" mass="9590">MQTHSHVIANCTTQEHIKISWDTRHRAVATKEQHNHLVHNIGSIHHYDLEDLHANQVKYIQELFPCRDSADALAHGVPLGVGEAP</sequence>
<dbReference type="AlphaFoldDB" id="A0A5N5GF83"/>